<evidence type="ECO:0000313" key="3">
    <source>
        <dbReference type="EMBL" id="KAG0450623.1"/>
    </source>
</evidence>
<proteinExistence type="predicted"/>
<evidence type="ECO:0000313" key="5">
    <source>
        <dbReference type="Proteomes" id="UP000639772"/>
    </source>
</evidence>
<protein>
    <submittedName>
        <fullName evidence="3">Uncharacterized protein</fullName>
    </submittedName>
</protein>
<sequence>MKGPHAQDFQESNRAGRLKVANPTAPGQRTSLQGKRMESSSSSSCSTTSQNLRWPDLPAGRTSTFSL</sequence>
<dbReference type="Proteomes" id="UP000636800">
    <property type="component" value="Unassembled WGS sequence"/>
</dbReference>
<feature type="non-terminal residue" evidence="3">
    <location>
        <position position="67"/>
    </location>
</feature>
<gene>
    <name evidence="3" type="ORF">HPP92_026639</name>
    <name evidence="2" type="ORF">HPP92_026857</name>
</gene>
<keyword evidence="4" id="KW-1185">Reference proteome</keyword>
<name>A0A835U6R1_VANPL</name>
<accession>A0A835U6R1</accession>
<organism evidence="3 5">
    <name type="scientific">Vanilla planifolia</name>
    <name type="common">Vanilla</name>
    <dbReference type="NCBI Taxonomy" id="51239"/>
    <lineage>
        <taxon>Eukaryota</taxon>
        <taxon>Viridiplantae</taxon>
        <taxon>Streptophyta</taxon>
        <taxon>Embryophyta</taxon>
        <taxon>Tracheophyta</taxon>
        <taxon>Spermatophyta</taxon>
        <taxon>Magnoliopsida</taxon>
        <taxon>Liliopsida</taxon>
        <taxon>Asparagales</taxon>
        <taxon>Orchidaceae</taxon>
        <taxon>Vanilloideae</taxon>
        <taxon>Vanilleae</taxon>
        <taxon>Vanilla</taxon>
    </lineage>
</organism>
<evidence type="ECO:0000313" key="2">
    <source>
        <dbReference type="EMBL" id="KAG0450575.1"/>
    </source>
</evidence>
<dbReference type="EMBL" id="JADCNM010000106">
    <property type="protein sequence ID" value="KAG0450623.1"/>
    <property type="molecule type" value="Genomic_DNA"/>
</dbReference>
<comment type="caution">
    <text evidence="3">The sequence shown here is derived from an EMBL/GenBank/DDBJ whole genome shotgun (WGS) entry which is preliminary data.</text>
</comment>
<feature type="compositionally biased region" description="Low complexity" evidence="1">
    <location>
        <begin position="39"/>
        <end position="49"/>
    </location>
</feature>
<evidence type="ECO:0000313" key="4">
    <source>
        <dbReference type="Proteomes" id="UP000636800"/>
    </source>
</evidence>
<evidence type="ECO:0000256" key="1">
    <source>
        <dbReference type="SAM" id="MobiDB-lite"/>
    </source>
</evidence>
<dbReference type="EMBL" id="JADCNL010000105">
    <property type="protein sequence ID" value="KAG0450575.1"/>
    <property type="molecule type" value="Genomic_DNA"/>
</dbReference>
<reference evidence="4 5" key="1">
    <citation type="journal article" date="2020" name="Nat. Food">
        <title>A phased Vanilla planifolia genome enables genetic improvement of flavour and production.</title>
        <authorList>
            <person name="Hasing T."/>
            <person name="Tang H."/>
            <person name="Brym M."/>
            <person name="Khazi F."/>
            <person name="Huang T."/>
            <person name="Chambers A.H."/>
        </authorList>
    </citation>
    <scope>NUCLEOTIDE SEQUENCE [LARGE SCALE GENOMIC DNA]</scope>
    <source>
        <tissue evidence="3">Leaf</tissue>
    </source>
</reference>
<dbReference type="Proteomes" id="UP000639772">
    <property type="component" value="Unassembled WGS sequence"/>
</dbReference>
<dbReference type="AlphaFoldDB" id="A0A835U6R1"/>
<feature type="region of interest" description="Disordered" evidence="1">
    <location>
        <begin position="1"/>
        <end position="67"/>
    </location>
</feature>